<dbReference type="EMBL" id="OX458333">
    <property type="protein sequence ID" value="CAI8767729.1"/>
    <property type="molecule type" value="Genomic_DNA"/>
</dbReference>
<gene>
    <name evidence="1" type="ORF">MSZNOR_0967</name>
</gene>
<dbReference type="Proteomes" id="UP001162030">
    <property type="component" value="Chromosome"/>
</dbReference>
<name>A0ABN8WZJ1_9GAMM</name>
<protein>
    <submittedName>
        <fullName evidence="1">Uncharacterized protein</fullName>
    </submittedName>
</protein>
<sequence length="153" mass="17212">MGSDYRPEQLSIHLHAEDVDVLVRFGLGETQGGLAADISEEEQACTEAARAAATTTAPERFQVRKKGSRQWDRRTPSTVVRWVFGKGKKKLVLIPLRPCQRAELRHLQFFTAASGVCRRVGAKSSARLRAALRSTVLSHRVLVFRLRHYRSSE</sequence>
<evidence type="ECO:0000313" key="2">
    <source>
        <dbReference type="Proteomes" id="UP001162030"/>
    </source>
</evidence>
<accession>A0ABN8WZJ1</accession>
<keyword evidence="2" id="KW-1185">Reference proteome</keyword>
<reference evidence="1 2" key="1">
    <citation type="submission" date="2023-03" db="EMBL/GenBank/DDBJ databases">
        <authorList>
            <person name="Pearce D."/>
        </authorList>
    </citation>
    <scope>NUCLEOTIDE SEQUENCE [LARGE SCALE GENOMIC DNA]</scope>
    <source>
        <strain evidence="1">Msz</strain>
    </source>
</reference>
<organism evidence="1 2">
    <name type="scientific">Methylocaldum szegediense</name>
    <dbReference type="NCBI Taxonomy" id="73780"/>
    <lineage>
        <taxon>Bacteria</taxon>
        <taxon>Pseudomonadati</taxon>
        <taxon>Pseudomonadota</taxon>
        <taxon>Gammaproteobacteria</taxon>
        <taxon>Methylococcales</taxon>
        <taxon>Methylococcaceae</taxon>
        <taxon>Methylocaldum</taxon>
    </lineage>
</organism>
<evidence type="ECO:0000313" key="1">
    <source>
        <dbReference type="EMBL" id="CAI8767729.1"/>
    </source>
</evidence>
<proteinExistence type="predicted"/>